<comment type="similarity">
    <text evidence="3">Belongs to the threonine synthase family.</text>
</comment>
<dbReference type="PANTHER" id="PTHR42690:SF1">
    <property type="entry name" value="THREONINE SYNTHASE-LIKE 2"/>
    <property type="match status" value="1"/>
</dbReference>
<evidence type="ECO:0000256" key="2">
    <source>
        <dbReference type="ARBA" id="ARBA00004979"/>
    </source>
</evidence>
<dbReference type="UniPathway" id="UPA00050">
    <property type="reaction ID" value="UER00065"/>
</dbReference>
<dbReference type="InterPro" id="IPR001926">
    <property type="entry name" value="TrpB-like_PALP"/>
</dbReference>
<dbReference type="KEGG" id="ddb:E7747_14180"/>
<dbReference type="InterPro" id="IPR004450">
    <property type="entry name" value="Thr_synthase-like"/>
</dbReference>
<evidence type="ECO:0000259" key="14">
    <source>
        <dbReference type="Pfam" id="PF14821"/>
    </source>
</evidence>
<keyword evidence="7" id="KW-0791">Threonine biosynthesis</keyword>
<dbReference type="GO" id="GO:0030170">
    <property type="term" value="F:pyridoxal phosphate binding"/>
    <property type="evidence" value="ECO:0007669"/>
    <property type="project" value="InterPro"/>
</dbReference>
<dbReference type="Pfam" id="PF14821">
    <property type="entry name" value="Thr_synth_N"/>
    <property type="match status" value="1"/>
</dbReference>
<dbReference type="EC" id="4.2.3.1" evidence="4 11"/>
<reference evidence="16" key="1">
    <citation type="submission" date="2019-02" db="EMBL/GenBank/DDBJ databases">
        <title>Isolation and identification of novel species under the genus Muribaculum.</title>
        <authorList>
            <person name="Miyake S."/>
            <person name="Ding Y."/>
            <person name="Low A."/>
            <person name="Soh M."/>
            <person name="Seedorf H."/>
        </authorList>
    </citation>
    <scope>NUCLEOTIDE SEQUENCE [LARGE SCALE GENOMIC DNA]</scope>
    <source>
        <strain evidence="16">H5</strain>
    </source>
</reference>
<feature type="domain" description="Threonine synthase N-terminal" evidence="14">
    <location>
        <begin position="2"/>
        <end position="79"/>
    </location>
</feature>
<dbReference type="SUPFAM" id="SSF53686">
    <property type="entry name" value="Tryptophan synthase beta subunit-like PLP-dependent enzymes"/>
    <property type="match status" value="1"/>
</dbReference>
<evidence type="ECO:0000259" key="13">
    <source>
        <dbReference type="Pfam" id="PF00291"/>
    </source>
</evidence>
<dbReference type="InterPro" id="IPR037158">
    <property type="entry name" value="Thr_synth_N_sf"/>
</dbReference>
<dbReference type="EMBL" id="CP039396">
    <property type="protein sequence ID" value="QCD43316.1"/>
    <property type="molecule type" value="Genomic_DNA"/>
</dbReference>
<evidence type="ECO:0000256" key="4">
    <source>
        <dbReference type="ARBA" id="ARBA00013028"/>
    </source>
</evidence>
<keyword evidence="9 15" id="KW-0456">Lyase</keyword>
<dbReference type="NCBIfam" id="TIGR00260">
    <property type="entry name" value="thrC"/>
    <property type="match status" value="1"/>
</dbReference>
<dbReference type="Pfam" id="PF00291">
    <property type="entry name" value="PALP"/>
    <property type="match status" value="1"/>
</dbReference>
<evidence type="ECO:0000256" key="8">
    <source>
        <dbReference type="ARBA" id="ARBA00022898"/>
    </source>
</evidence>
<evidence type="ECO:0000256" key="6">
    <source>
        <dbReference type="ARBA" id="ARBA00022605"/>
    </source>
</evidence>
<evidence type="ECO:0000256" key="3">
    <source>
        <dbReference type="ARBA" id="ARBA00005517"/>
    </source>
</evidence>
<dbReference type="InterPro" id="IPR036052">
    <property type="entry name" value="TrpB-like_PALP_sf"/>
</dbReference>
<evidence type="ECO:0000256" key="5">
    <source>
        <dbReference type="ARBA" id="ARBA00018679"/>
    </source>
</evidence>
<comment type="pathway">
    <text evidence="2">Amino-acid biosynthesis; L-threonine biosynthesis; L-threonine from L-aspartate: step 5/5.</text>
</comment>
<evidence type="ECO:0000256" key="9">
    <source>
        <dbReference type="ARBA" id="ARBA00023239"/>
    </source>
</evidence>
<organism evidence="15 16">
    <name type="scientific">Duncaniella dubosii</name>
    <dbReference type="NCBI Taxonomy" id="2518971"/>
    <lineage>
        <taxon>Bacteria</taxon>
        <taxon>Pseudomonadati</taxon>
        <taxon>Bacteroidota</taxon>
        <taxon>Bacteroidia</taxon>
        <taxon>Bacteroidales</taxon>
        <taxon>Muribaculaceae</taxon>
        <taxon>Duncaniella</taxon>
    </lineage>
</organism>
<comment type="catalytic activity">
    <reaction evidence="10">
        <text>O-phospho-L-homoserine + H2O = L-threonine + phosphate</text>
        <dbReference type="Rhea" id="RHEA:10840"/>
        <dbReference type="ChEBI" id="CHEBI:15377"/>
        <dbReference type="ChEBI" id="CHEBI:43474"/>
        <dbReference type="ChEBI" id="CHEBI:57590"/>
        <dbReference type="ChEBI" id="CHEBI:57926"/>
        <dbReference type="EC" id="4.2.3.1"/>
    </reaction>
</comment>
<feature type="domain" description="Tryptophan synthase beta chain-like PALP" evidence="13">
    <location>
        <begin position="89"/>
        <end position="375"/>
    </location>
</feature>
<protein>
    <recommendedName>
        <fullName evidence="5 11">Threonine synthase</fullName>
        <ecNumber evidence="4 11">4.2.3.1</ecNumber>
    </recommendedName>
</protein>
<keyword evidence="6" id="KW-0028">Amino-acid biosynthesis</keyword>
<evidence type="ECO:0000256" key="1">
    <source>
        <dbReference type="ARBA" id="ARBA00001933"/>
    </source>
</evidence>
<dbReference type="GO" id="GO:0004795">
    <property type="term" value="F:threonine synthase activity"/>
    <property type="evidence" value="ECO:0007669"/>
    <property type="project" value="UniProtKB-UniRule"/>
</dbReference>
<evidence type="ECO:0000256" key="12">
    <source>
        <dbReference type="PIRSR" id="PIRSR604450-51"/>
    </source>
</evidence>
<dbReference type="InterPro" id="IPR000634">
    <property type="entry name" value="Ser/Thr_deHydtase_PyrdxlP-BS"/>
</dbReference>
<gene>
    <name evidence="15" type="primary">thrC</name>
    <name evidence="15" type="ORF">E7747_14180</name>
</gene>
<evidence type="ECO:0000313" key="15">
    <source>
        <dbReference type="EMBL" id="QCD43316.1"/>
    </source>
</evidence>
<keyword evidence="16" id="KW-1185">Reference proteome</keyword>
<dbReference type="PROSITE" id="PS00165">
    <property type="entry name" value="DEHYDRATASE_SER_THR"/>
    <property type="match status" value="1"/>
</dbReference>
<dbReference type="AlphaFoldDB" id="A0A4P7W5K3"/>
<dbReference type="Proteomes" id="UP000297149">
    <property type="component" value="Chromosome"/>
</dbReference>
<evidence type="ECO:0000313" key="16">
    <source>
        <dbReference type="Proteomes" id="UP000297149"/>
    </source>
</evidence>
<dbReference type="Gene3D" id="3.90.1380.10">
    <property type="entry name" value="Threonine synthase, N-terminal domain"/>
    <property type="match status" value="1"/>
</dbReference>
<dbReference type="Gene3D" id="3.40.50.1100">
    <property type="match status" value="2"/>
</dbReference>
<accession>A0A4P7W5K3</accession>
<keyword evidence="8 12" id="KW-0663">Pyridoxal phosphate</keyword>
<dbReference type="PANTHER" id="PTHR42690">
    <property type="entry name" value="THREONINE SYNTHASE FAMILY MEMBER"/>
    <property type="match status" value="1"/>
</dbReference>
<name>A0A4P7W5K3_9BACT</name>
<evidence type="ECO:0000256" key="11">
    <source>
        <dbReference type="NCBIfam" id="TIGR00260"/>
    </source>
</evidence>
<dbReference type="RefSeq" id="WP_136416651.1">
    <property type="nucleotide sequence ID" value="NZ_CAXHQF010000002.1"/>
</dbReference>
<feature type="modified residue" description="N6-(pyridoxal phosphate)lysine" evidence="12">
    <location>
        <position position="107"/>
    </location>
</feature>
<sequence>MQFYSTNGQSPHASLEEAVMTGLAPDGGLYMPERIPVIPRAFFNNIGEMSVSDIAYIVATTVLGDIIDASELKQIVFDTFSFEIPLHRIDSDIYALELFHGPTLAFKDVGARFLARIISHFSHPGSKAVNVLVATSGDSGGAVAAGFHKVPGVNVFVLYPERGLTAVQRHQFTSLGDNVYPIEIMGTFDDCQRLVKEAFVDKLLREEMHITSANSINVCRLLPQMFYYYYGYSQLLRNEDVAPADGAVISVPCGNLGNLTAGLLAMRMGLPVKRFVVANNINDSFTRYLAGEDFEPKKPQRTVACAMDVGNPSNFSRILDLYNGDRDSISRDMKGYALSDEKIISAMKDVYSRHGYLMDPHGATAYEALRENLAPGEKGIFLATAHPSKFPEAVRRATGTAPQSIIAATTGNPDIHHDTPRITPSLLALKKVLLSAL</sequence>
<comment type="cofactor">
    <cofactor evidence="1 12">
        <name>pyridoxal 5'-phosphate</name>
        <dbReference type="ChEBI" id="CHEBI:597326"/>
    </cofactor>
</comment>
<proteinExistence type="inferred from homology"/>
<evidence type="ECO:0000256" key="7">
    <source>
        <dbReference type="ARBA" id="ARBA00022697"/>
    </source>
</evidence>
<dbReference type="GO" id="GO:0009088">
    <property type="term" value="P:threonine biosynthetic process"/>
    <property type="evidence" value="ECO:0007669"/>
    <property type="project" value="UniProtKB-UniRule"/>
</dbReference>
<dbReference type="InterPro" id="IPR029144">
    <property type="entry name" value="Thr_synth_N"/>
</dbReference>
<dbReference type="InterPro" id="IPR051166">
    <property type="entry name" value="Threonine_Synthase"/>
</dbReference>
<evidence type="ECO:0000256" key="10">
    <source>
        <dbReference type="ARBA" id="ARBA00049144"/>
    </source>
</evidence>